<feature type="transmembrane region" description="Helical" evidence="8">
    <location>
        <begin position="311"/>
        <end position="332"/>
    </location>
</feature>
<gene>
    <name evidence="10" type="primary">lnrM</name>
    <name evidence="10" type="ORF">BACCIP111895_02339</name>
</gene>
<proteinExistence type="inferred from homology"/>
<evidence type="ECO:0000256" key="4">
    <source>
        <dbReference type="ARBA" id="ARBA00022475"/>
    </source>
</evidence>
<keyword evidence="11" id="KW-1185">Reference proteome</keyword>
<keyword evidence="3" id="KW-0813">Transport</keyword>
<evidence type="ECO:0000256" key="7">
    <source>
        <dbReference type="ARBA" id="ARBA00023136"/>
    </source>
</evidence>
<evidence type="ECO:0000256" key="5">
    <source>
        <dbReference type="ARBA" id="ARBA00022692"/>
    </source>
</evidence>
<dbReference type="RefSeq" id="WP_248735448.1">
    <property type="nucleotide sequence ID" value="NZ_CALBWS010000013.1"/>
</dbReference>
<evidence type="ECO:0000256" key="2">
    <source>
        <dbReference type="ARBA" id="ARBA00007783"/>
    </source>
</evidence>
<evidence type="ECO:0000256" key="6">
    <source>
        <dbReference type="ARBA" id="ARBA00022989"/>
    </source>
</evidence>
<evidence type="ECO:0000256" key="1">
    <source>
        <dbReference type="ARBA" id="ARBA00004651"/>
    </source>
</evidence>
<comment type="similarity">
    <text evidence="2">Belongs to the ABC-2 integral membrane protein family.</text>
</comment>
<dbReference type="InterPro" id="IPR013525">
    <property type="entry name" value="ABC2_TM"/>
</dbReference>
<protein>
    <submittedName>
        <fullName evidence="10">Linearmycin resistance permease protein LnrM</fullName>
    </submittedName>
</protein>
<feature type="transmembrane region" description="Helical" evidence="8">
    <location>
        <begin position="200"/>
        <end position="223"/>
    </location>
</feature>
<evidence type="ECO:0000313" key="10">
    <source>
        <dbReference type="EMBL" id="CAH2715155.1"/>
    </source>
</evidence>
<dbReference type="Pfam" id="PF12698">
    <property type="entry name" value="ABC2_membrane_3"/>
    <property type="match status" value="1"/>
</dbReference>
<feature type="transmembrane region" description="Helical" evidence="8">
    <location>
        <begin position="278"/>
        <end position="299"/>
    </location>
</feature>
<organism evidence="10 11">
    <name type="scientific">Neobacillus rhizosphaerae</name>
    <dbReference type="NCBI Taxonomy" id="2880965"/>
    <lineage>
        <taxon>Bacteria</taxon>
        <taxon>Bacillati</taxon>
        <taxon>Bacillota</taxon>
        <taxon>Bacilli</taxon>
        <taxon>Bacillales</taxon>
        <taxon>Bacillaceae</taxon>
        <taxon>Neobacillus</taxon>
    </lineage>
</organism>
<evidence type="ECO:0000256" key="8">
    <source>
        <dbReference type="SAM" id="Phobius"/>
    </source>
</evidence>
<keyword evidence="7 8" id="KW-0472">Membrane</keyword>
<dbReference type="InterPro" id="IPR051449">
    <property type="entry name" value="ABC-2_transporter_component"/>
</dbReference>
<dbReference type="InterPro" id="IPR047817">
    <property type="entry name" value="ABC2_TM_bact-type"/>
</dbReference>
<dbReference type="PANTHER" id="PTHR30294:SF48">
    <property type="entry name" value="LINEARMYCIN RESISTANCE PERMEASE PROTEIN LNRM"/>
    <property type="match status" value="1"/>
</dbReference>
<dbReference type="Proteomes" id="UP000838308">
    <property type="component" value="Unassembled WGS sequence"/>
</dbReference>
<keyword evidence="4" id="KW-1003">Cell membrane</keyword>
<sequence length="396" mass="43083">MMKFLWLALKDLLLVARDKKALLTLIMMPLLLIAILGSAFGNMMKEDEVVSIKKFTLGVANLDKGQLSKVLTEEVLSKDLSKQIEVKYYQEDDLYKKIKDRKLAVGIVIQDDFTTSLISGKGTKVKLLSVPDPGIKAVIVQSVIEQFSRSVPIEAVVSQMVQPVQAGIQNGPVQEGYGKKPLLKETTIDANTKPVSSFQYYAAAMGVMFLLMTVVQSVSAMVLEKEQEVFNRLLLTNLTYPNYLLGKMFGLIIICLTQALIIIVGTNLLFGVDWGSSVSGIVMMTLAFVINASGLGVLAGSLIKTEKSFNVAGMLGTQIMAALGGSMAPIYIFPHWVVLVTKILPNGLALQTYLDLMSGATFSKILPAIAGSIALGLFFFAIGLIRLSLERRGKYA</sequence>
<dbReference type="Gene3D" id="3.40.1710.10">
    <property type="entry name" value="abc type-2 transporter like domain"/>
    <property type="match status" value="1"/>
</dbReference>
<feature type="transmembrane region" description="Helical" evidence="8">
    <location>
        <begin position="244"/>
        <end position="272"/>
    </location>
</feature>
<feature type="transmembrane region" description="Helical" evidence="8">
    <location>
        <begin position="21"/>
        <end position="41"/>
    </location>
</feature>
<dbReference type="EMBL" id="CALBWS010000013">
    <property type="protein sequence ID" value="CAH2715155.1"/>
    <property type="molecule type" value="Genomic_DNA"/>
</dbReference>
<feature type="domain" description="ABC transmembrane type-2" evidence="9">
    <location>
        <begin position="154"/>
        <end position="390"/>
    </location>
</feature>
<evidence type="ECO:0000256" key="3">
    <source>
        <dbReference type="ARBA" id="ARBA00022448"/>
    </source>
</evidence>
<name>A0ABN8KRU9_9BACI</name>
<evidence type="ECO:0000259" key="9">
    <source>
        <dbReference type="PROSITE" id="PS51012"/>
    </source>
</evidence>
<keyword evidence="6 8" id="KW-1133">Transmembrane helix</keyword>
<dbReference type="PANTHER" id="PTHR30294">
    <property type="entry name" value="MEMBRANE COMPONENT OF ABC TRANSPORTER YHHJ-RELATED"/>
    <property type="match status" value="1"/>
</dbReference>
<evidence type="ECO:0000313" key="11">
    <source>
        <dbReference type="Proteomes" id="UP000838308"/>
    </source>
</evidence>
<feature type="transmembrane region" description="Helical" evidence="8">
    <location>
        <begin position="365"/>
        <end position="385"/>
    </location>
</feature>
<reference evidence="10" key="1">
    <citation type="submission" date="2022-04" db="EMBL/GenBank/DDBJ databases">
        <authorList>
            <person name="Criscuolo A."/>
        </authorList>
    </citation>
    <scope>NUCLEOTIDE SEQUENCE</scope>
    <source>
        <strain evidence="10">CIP111895</strain>
    </source>
</reference>
<dbReference type="PROSITE" id="PS51012">
    <property type="entry name" value="ABC_TM2"/>
    <property type="match status" value="1"/>
</dbReference>
<comment type="subcellular location">
    <subcellularLocation>
        <location evidence="1">Cell membrane</location>
        <topology evidence="1">Multi-pass membrane protein</topology>
    </subcellularLocation>
</comment>
<keyword evidence="5 8" id="KW-0812">Transmembrane</keyword>
<comment type="caution">
    <text evidence="10">The sequence shown here is derived from an EMBL/GenBank/DDBJ whole genome shotgun (WGS) entry which is preliminary data.</text>
</comment>
<accession>A0ABN8KRU9</accession>